<dbReference type="RefSeq" id="WP_146322215.1">
    <property type="nucleotide sequence ID" value="NZ_CP042305.1"/>
</dbReference>
<dbReference type="AlphaFoldDB" id="A0A5B8M7M6"/>
<gene>
    <name evidence="2" type="ORF">FPZ11_16875</name>
</gene>
<evidence type="ECO:0000313" key="3">
    <source>
        <dbReference type="Proteomes" id="UP000320216"/>
    </source>
</evidence>
<name>A0A5B8M7M6_9MICO</name>
<dbReference type="KEGG" id="huw:FPZ11_16875"/>
<organism evidence="2 3">
    <name type="scientific">Humibacter ginsenosidimutans</name>
    <dbReference type="NCBI Taxonomy" id="2599293"/>
    <lineage>
        <taxon>Bacteria</taxon>
        <taxon>Bacillati</taxon>
        <taxon>Actinomycetota</taxon>
        <taxon>Actinomycetes</taxon>
        <taxon>Micrococcales</taxon>
        <taxon>Microbacteriaceae</taxon>
        <taxon>Humibacter</taxon>
    </lineage>
</organism>
<feature type="domain" description="DinB-like" evidence="1">
    <location>
        <begin position="16"/>
        <end position="158"/>
    </location>
</feature>
<dbReference type="Pfam" id="PF12867">
    <property type="entry name" value="DinB_2"/>
    <property type="match status" value="1"/>
</dbReference>
<accession>A0A5B8M7M6</accession>
<proteinExistence type="predicted"/>
<evidence type="ECO:0000313" key="2">
    <source>
        <dbReference type="EMBL" id="QDZ16211.1"/>
    </source>
</evidence>
<dbReference type="Proteomes" id="UP000320216">
    <property type="component" value="Chromosome"/>
</dbReference>
<dbReference type="OrthoDB" id="2363925at2"/>
<protein>
    <submittedName>
        <fullName evidence="2">DUF664 domain-containing protein</fullName>
    </submittedName>
</protein>
<dbReference type="InterPro" id="IPR024775">
    <property type="entry name" value="DinB-like"/>
</dbReference>
<dbReference type="SUPFAM" id="SSF109854">
    <property type="entry name" value="DinB/YfiT-like putative metalloenzymes"/>
    <property type="match status" value="1"/>
</dbReference>
<keyword evidence="3" id="KW-1185">Reference proteome</keyword>
<reference evidence="2 3" key="1">
    <citation type="submission" date="2019-07" db="EMBL/GenBank/DDBJ databases">
        <title>Full genome sequence of Humibacter sp. WJ7-1.</title>
        <authorList>
            <person name="Im W.-T."/>
        </authorList>
    </citation>
    <scope>NUCLEOTIDE SEQUENCE [LARGE SCALE GENOMIC DNA]</scope>
    <source>
        <strain evidence="2 3">WJ7-1</strain>
    </source>
</reference>
<sequence length="169" mass="18719">MDTRDLLSDAVERIGQGVHRLLAEADHHVLTFRPDGDANTIAWLVWHLTRGQDSQIADVYSREQVWTAEGWADRFGLPFPHRATGYGHSSDDVGAVDVSAELLSGYYVATQKVTLEQIAATSDADLDRVVDTRWNPPVTLGARLISIIDDDVKHLGQAEYVKGLAQRAR</sequence>
<dbReference type="EMBL" id="CP042305">
    <property type="protein sequence ID" value="QDZ16211.1"/>
    <property type="molecule type" value="Genomic_DNA"/>
</dbReference>
<dbReference type="NCBIfam" id="NF047843">
    <property type="entry name" value="MST_Rv0443"/>
    <property type="match status" value="1"/>
</dbReference>
<dbReference type="InterPro" id="IPR034660">
    <property type="entry name" value="DinB/YfiT-like"/>
</dbReference>
<evidence type="ECO:0000259" key="1">
    <source>
        <dbReference type="Pfam" id="PF12867"/>
    </source>
</evidence>
<dbReference type="Gene3D" id="1.20.120.450">
    <property type="entry name" value="dinb family like domain"/>
    <property type="match status" value="1"/>
</dbReference>